<protein>
    <submittedName>
        <fullName evidence="1">Uncharacterized protein</fullName>
    </submittedName>
</protein>
<sequence length="298" mass="33659">MDYFFRTLDVMAEFPNTLGALAAYKAVIGGITEACTPVIAAVVRDLKKYMKLKYEATGQRILPIGYCAATTHPRDKMILDYLSSQTEAERIDFWTCEGYSWASPADMESSGYNRLIERYESTTIPFFFSEYGNTPNLPRLFDETIALYSPQMTRVFSGGFVYKFWHGANPYGLVGTLPAREEGVTPGEVQQPDRRDAYVAETRQTAQGTLRIFQDFMNYKASLEATKDIQPNNDRAVTHALNSDLVESSGLAHVFVNRCSITPREDLVEETPAYVGQVPESCVDWVKIEDNLEEWLLI</sequence>
<dbReference type="Proteomes" id="UP001281147">
    <property type="component" value="Unassembled WGS sequence"/>
</dbReference>
<accession>A0ACC3MN74</accession>
<dbReference type="EMBL" id="JAUTXU010000221">
    <property type="protein sequence ID" value="KAK3697732.1"/>
    <property type="molecule type" value="Genomic_DNA"/>
</dbReference>
<evidence type="ECO:0000313" key="2">
    <source>
        <dbReference type="Proteomes" id="UP001281147"/>
    </source>
</evidence>
<proteinExistence type="predicted"/>
<keyword evidence="2" id="KW-1185">Reference proteome</keyword>
<name>A0ACC3MN74_9PEZI</name>
<organism evidence="1 2">
    <name type="scientific">Vermiconidia calcicola</name>
    <dbReference type="NCBI Taxonomy" id="1690605"/>
    <lineage>
        <taxon>Eukaryota</taxon>
        <taxon>Fungi</taxon>
        <taxon>Dikarya</taxon>
        <taxon>Ascomycota</taxon>
        <taxon>Pezizomycotina</taxon>
        <taxon>Dothideomycetes</taxon>
        <taxon>Dothideomycetidae</taxon>
        <taxon>Mycosphaerellales</taxon>
        <taxon>Extremaceae</taxon>
        <taxon>Vermiconidia</taxon>
    </lineage>
</organism>
<reference evidence="1" key="1">
    <citation type="submission" date="2023-07" db="EMBL/GenBank/DDBJ databases">
        <title>Black Yeasts Isolated from many extreme environments.</title>
        <authorList>
            <person name="Coleine C."/>
            <person name="Stajich J.E."/>
            <person name="Selbmann L."/>
        </authorList>
    </citation>
    <scope>NUCLEOTIDE SEQUENCE</scope>
    <source>
        <strain evidence="1">CCFEE 5714</strain>
    </source>
</reference>
<comment type="caution">
    <text evidence="1">The sequence shown here is derived from an EMBL/GenBank/DDBJ whole genome shotgun (WGS) entry which is preliminary data.</text>
</comment>
<evidence type="ECO:0000313" key="1">
    <source>
        <dbReference type="EMBL" id="KAK3697732.1"/>
    </source>
</evidence>
<gene>
    <name evidence="1" type="ORF">LTR37_017314</name>
</gene>